<dbReference type="PANTHER" id="PTHR10642">
    <property type="entry name" value="RIBONUCLEASE H1"/>
    <property type="match status" value="1"/>
</dbReference>
<dbReference type="GO" id="GO:0003676">
    <property type="term" value="F:nucleic acid binding"/>
    <property type="evidence" value="ECO:0007669"/>
    <property type="project" value="InterPro"/>
</dbReference>
<evidence type="ECO:0000313" key="10">
    <source>
        <dbReference type="Proteomes" id="UP000007648"/>
    </source>
</evidence>
<dbReference type="Ensembl" id="ENSSHAT00000036417.1">
    <property type="protein sequence ID" value="ENSSHAP00000041049.1"/>
    <property type="gene ID" value="ENSSHAG00000024001.1"/>
</dbReference>
<evidence type="ECO:0000259" key="8">
    <source>
        <dbReference type="PROSITE" id="PS50879"/>
    </source>
</evidence>
<organism evidence="9 10">
    <name type="scientific">Sarcophilus harrisii</name>
    <name type="common">Tasmanian devil</name>
    <name type="synonym">Sarcophilus laniarius</name>
    <dbReference type="NCBI Taxonomy" id="9305"/>
    <lineage>
        <taxon>Eukaryota</taxon>
        <taxon>Metazoa</taxon>
        <taxon>Chordata</taxon>
        <taxon>Craniata</taxon>
        <taxon>Vertebrata</taxon>
        <taxon>Euteleostomi</taxon>
        <taxon>Mammalia</taxon>
        <taxon>Metatheria</taxon>
        <taxon>Dasyuromorphia</taxon>
        <taxon>Dasyuridae</taxon>
        <taxon>Sarcophilus</taxon>
    </lineage>
</organism>
<dbReference type="Pfam" id="PF00075">
    <property type="entry name" value="RNase_H"/>
    <property type="match status" value="1"/>
</dbReference>
<dbReference type="GO" id="GO:0046872">
    <property type="term" value="F:metal ion binding"/>
    <property type="evidence" value="ECO:0007669"/>
    <property type="project" value="UniProtKB-KW"/>
</dbReference>
<dbReference type="InterPro" id="IPR012337">
    <property type="entry name" value="RNaseH-like_sf"/>
</dbReference>
<keyword evidence="6" id="KW-0255">Endonuclease</keyword>
<evidence type="ECO:0000256" key="7">
    <source>
        <dbReference type="ARBA" id="ARBA00022801"/>
    </source>
</evidence>
<dbReference type="InterPro" id="IPR002156">
    <property type="entry name" value="RNaseH_domain"/>
</dbReference>
<dbReference type="KEGG" id="shr:100935350"/>
<dbReference type="GeneID" id="100935350"/>
<dbReference type="InParanoid" id="A0A7N4PN86"/>
<accession>A0A7N4PN86</accession>
<proteinExistence type="inferred from homology"/>
<dbReference type="CDD" id="cd09280">
    <property type="entry name" value="RNase_HI_eukaryote_like"/>
    <property type="match status" value="1"/>
</dbReference>
<sequence length="182" mass="20416">MSWKYPPNSYYYDCQSGSSGSQYGQPYQGSEICFTDPETVYIKGACKNNGREGAQGGIGTCWGPNHKFNTSSTFSGRQTNQSASLEAATKGIEQAKAQNKDKITVCTDNQLITQGMNEWIDKWKANDWKTSKNKDVVHKEQFAKLDSMTRDMNVEWKYVPAGSKVEGNTEARRLAKDATRRK</sequence>
<evidence type="ECO:0000256" key="1">
    <source>
        <dbReference type="ARBA" id="ARBA00000077"/>
    </source>
</evidence>
<evidence type="ECO:0000256" key="4">
    <source>
        <dbReference type="ARBA" id="ARBA00022722"/>
    </source>
</evidence>
<keyword evidence="4" id="KW-0540">Nuclease</keyword>
<evidence type="ECO:0000313" key="9">
    <source>
        <dbReference type="Ensembl" id="ENSSHAP00000041049.1"/>
    </source>
</evidence>
<evidence type="ECO:0000256" key="3">
    <source>
        <dbReference type="ARBA" id="ARBA00012180"/>
    </source>
</evidence>
<dbReference type="PANTHER" id="PTHR10642:SF26">
    <property type="entry name" value="RIBONUCLEASE H1"/>
    <property type="match status" value="1"/>
</dbReference>
<dbReference type="EC" id="3.1.26.4" evidence="3"/>
<reference evidence="9" key="2">
    <citation type="submission" date="2025-08" db="UniProtKB">
        <authorList>
            <consortium name="Ensembl"/>
        </authorList>
    </citation>
    <scope>IDENTIFICATION</scope>
</reference>
<dbReference type="Gene3D" id="3.30.420.10">
    <property type="entry name" value="Ribonuclease H-like superfamily/Ribonuclease H"/>
    <property type="match status" value="1"/>
</dbReference>
<evidence type="ECO:0000256" key="6">
    <source>
        <dbReference type="ARBA" id="ARBA00022759"/>
    </source>
</evidence>
<dbReference type="InterPro" id="IPR036397">
    <property type="entry name" value="RNaseH_sf"/>
</dbReference>
<evidence type="ECO:0000256" key="2">
    <source>
        <dbReference type="ARBA" id="ARBA00005300"/>
    </source>
</evidence>
<dbReference type="RefSeq" id="XP_012395356.1">
    <property type="nucleotide sequence ID" value="XM_012539902.2"/>
</dbReference>
<feature type="domain" description="RNase H type-1" evidence="8">
    <location>
        <begin position="34"/>
        <end position="180"/>
    </location>
</feature>
<keyword evidence="5" id="KW-0479">Metal-binding</keyword>
<dbReference type="SUPFAM" id="SSF53098">
    <property type="entry name" value="Ribonuclease H-like"/>
    <property type="match status" value="1"/>
</dbReference>
<dbReference type="GeneTree" id="ENSGT00390000003466"/>
<comment type="catalytic activity">
    <reaction evidence="1">
        <text>Endonucleolytic cleavage to 5'-phosphomonoester.</text>
        <dbReference type="EC" id="3.1.26.4"/>
    </reaction>
</comment>
<dbReference type="GO" id="GO:0004523">
    <property type="term" value="F:RNA-DNA hybrid ribonuclease activity"/>
    <property type="evidence" value="ECO:0007669"/>
    <property type="project" value="UniProtKB-EC"/>
</dbReference>
<dbReference type="InterPro" id="IPR050092">
    <property type="entry name" value="RNase_H"/>
</dbReference>
<name>A0A7N4PN86_SARHA</name>
<protein>
    <recommendedName>
        <fullName evidence="3">ribonuclease H</fullName>
        <ecNumber evidence="3">3.1.26.4</ecNumber>
    </recommendedName>
</protein>
<evidence type="ECO:0000256" key="5">
    <source>
        <dbReference type="ARBA" id="ARBA00022723"/>
    </source>
</evidence>
<dbReference type="PROSITE" id="PS50879">
    <property type="entry name" value="RNASE_H_1"/>
    <property type="match status" value="1"/>
</dbReference>
<dbReference type="GO" id="GO:0043137">
    <property type="term" value="P:DNA replication, removal of RNA primer"/>
    <property type="evidence" value="ECO:0007669"/>
    <property type="project" value="TreeGrafter"/>
</dbReference>
<dbReference type="AlphaFoldDB" id="A0A7N4PN86"/>
<reference evidence="9" key="3">
    <citation type="submission" date="2025-09" db="UniProtKB">
        <authorList>
            <consortium name="Ensembl"/>
        </authorList>
    </citation>
    <scope>IDENTIFICATION</scope>
</reference>
<dbReference type="OrthoDB" id="407198at2759"/>
<keyword evidence="7" id="KW-0378">Hydrolase</keyword>
<comment type="similarity">
    <text evidence="2">Belongs to the RNase H family.</text>
</comment>
<keyword evidence="10" id="KW-1185">Reference proteome</keyword>
<dbReference type="Proteomes" id="UP000007648">
    <property type="component" value="Unassembled WGS sequence"/>
</dbReference>
<reference evidence="9 10" key="1">
    <citation type="journal article" date="2011" name="Proc. Natl. Acad. Sci. U.S.A.">
        <title>Genetic diversity and population structure of the endangered marsupial Sarcophilus harrisii (Tasmanian devil).</title>
        <authorList>
            <person name="Miller W."/>
            <person name="Hayes V.M."/>
            <person name="Ratan A."/>
            <person name="Petersen D.C."/>
            <person name="Wittekindt N.E."/>
            <person name="Miller J."/>
            <person name="Walenz B."/>
            <person name="Knight J."/>
            <person name="Qi J."/>
            <person name="Zhao F."/>
            <person name="Wang Q."/>
            <person name="Bedoya-Reina O.C."/>
            <person name="Katiyar N."/>
            <person name="Tomsho L.P."/>
            <person name="Kasson L.M."/>
            <person name="Hardie R.A."/>
            <person name="Woodbridge P."/>
            <person name="Tindall E.A."/>
            <person name="Bertelsen M.F."/>
            <person name="Dixon D."/>
            <person name="Pyecroft S."/>
            <person name="Helgen K.M."/>
            <person name="Lesk A.M."/>
            <person name="Pringle T.H."/>
            <person name="Patterson N."/>
            <person name="Zhang Y."/>
            <person name="Kreiss A."/>
            <person name="Woods G.M."/>
            <person name="Jones M.E."/>
            <person name="Schuster S.C."/>
        </authorList>
    </citation>
    <scope>NUCLEOTIDE SEQUENCE [LARGE SCALE GENOMIC DNA]</scope>
</reference>
<gene>
    <name evidence="9" type="primary">LOC100935350</name>
</gene>